<keyword evidence="3" id="KW-0378">Hydrolase</keyword>
<feature type="domain" description="AB hydrolase-1" evidence="2">
    <location>
        <begin position="25"/>
        <end position="257"/>
    </location>
</feature>
<dbReference type="GeneID" id="97280171"/>
<dbReference type="PANTHER" id="PTHR43798:SF5">
    <property type="entry name" value="MONOACYLGLYCEROL LIPASE ABHD6"/>
    <property type="match status" value="1"/>
</dbReference>
<sequence length="318" mass="33438">MNAYDAQHAQPMHVDRDGPRDAPPLLLIHGSGASGASWGPVVPALAARHHVVRTDLPGCGQSPPAASYAVPVQAGRVAALLDEPGLRAVTVAGHSSGGYVATALVEQRPDLVGSLALISTGPRLDALLPQPAILRAMLAPPFGPLLWRRRSDAVIRKGIGATLAGPATIPPGMVDDLRSTTYRAFRKALRENTAYLAEQSVPERLAALGVPVLVVFGAADPRWDPASARQYDIVADVRVEMLPGVGHLPMLEAPGQVGRLLLDFPGGATRVVGRGHRGTGAFAASAGHQHGRLPPACPRARRHRDGRASVRHLAHRPE</sequence>
<organism evidence="3 4">
    <name type="scientific">Streptomyces achromogenes</name>
    <dbReference type="NCBI Taxonomy" id="67255"/>
    <lineage>
        <taxon>Bacteria</taxon>
        <taxon>Bacillati</taxon>
        <taxon>Actinomycetota</taxon>
        <taxon>Actinomycetes</taxon>
        <taxon>Kitasatosporales</taxon>
        <taxon>Streptomycetaceae</taxon>
        <taxon>Streptomyces</taxon>
    </lineage>
</organism>
<evidence type="ECO:0000313" key="3">
    <source>
        <dbReference type="EMBL" id="WTQ80087.1"/>
    </source>
</evidence>
<dbReference type="Gene3D" id="3.40.50.1820">
    <property type="entry name" value="alpha/beta hydrolase"/>
    <property type="match status" value="1"/>
</dbReference>
<feature type="compositionally biased region" description="Basic residues" evidence="1">
    <location>
        <begin position="299"/>
        <end position="318"/>
    </location>
</feature>
<dbReference type="Pfam" id="PF12697">
    <property type="entry name" value="Abhydrolase_6"/>
    <property type="match status" value="1"/>
</dbReference>
<name>A0ABZ1KHG8_STRAH</name>
<feature type="region of interest" description="Disordered" evidence="1">
    <location>
        <begin position="285"/>
        <end position="318"/>
    </location>
</feature>
<gene>
    <name evidence="3" type="ORF">OG350_07065</name>
</gene>
<dbReference type="InterPro" id="IPR000073">
    <property type="entry name" value="AB_hydrolase_1"/>
</dbReference>
<dbReference type="InterPro" id="IPR029058">
    <property type="entry name" value="AB_hydrolase_fold"/>
</dbReference>
<dbReference type="EMBL" id="CP108164">
    <property type="protein sequence ID" value="WTQ80087.1"/>
    <property type="molecule type" value="Genomic_DNA"/>
</dbReference>
<dbReference type="PANTHER" id="PTHR43798">
    <property type="entry name" value="MONOACYLGLYCEROL LIPASE"/>
    <property type="match status" value="1"/>
</dbReference>
<dbReference type="Proteomes" id="UP001622557">
    <property type="component" value="Chromosome"/>
</dbReference>
<dbReference type="RefSeq" id="WP_405446077.1">
    <property type="nucleotide sequence ID" value="NZ_CP108164.1"/>
</dbReference>
<accession>A0ABZ1KHG8</accession>
<evidence type="ECO:0000259" key="2">
    <source>
        <dbReference type="Pfam" id="PF12697"/>
    </source>
</evidence>
<dbReference type="GO" id="GO:0016787">
    <property type="term" value="F:hydrolase activity"/>
    <property type="evidence" value="ECO:0007669"/>
    <property type="project" value="UniProtKB-KW"/>
</dbReference>
<evidence type="ECO:0000256" key="1">
    <source>
        <dbReference type="SAM" id="MobiDB-lite"/>
    </source>
</evidence>
<keyword evidence="4" id="KW-1185">Reference proteome</keyword>
<feature type="region of interest" description="Disordered" evidence="1">
    <location>
        <begin position="1"/>
        <end position="22"/>
    </location>
</feature>
<dbReference type="SUPFAM" id="SSF53474">
    <property type="entry name" value="alpha/beta-Hydrolases"/>
    <property type="match status" value="1"/>
</dbReference>
<evidence type="ECO:0000313" key="4">
    <source>
        <dbReference type="Proteomes" id="UP001622557"/>
    </source>
</evidence>
<reference evidence="3 4" key="1">
    <citation type="submission" date="2022-10" db="EMBL/GenBank/DDBJ databases">
        <title>The complete genomes of actinobacterial strains from the NBC collection.</title>
        <authorList>
            <person name="Joergensen T.S."/>
            <person name="Alvarez Arevalo M."/>
            <person name="Sterndorff E.B."/>
            <person name="Faurdal D."/>
            <person name="Vuksanovic O."/>
            <person name="Mourched A.-S."/>
            <person name="Charusanti P."/>
            <person name="Shaw S."/>
            <person name="Blin K."/>
            <person name="Weber T."/>
        </authorList>
    </citation>
    <scope>NUCLEOTIDE SEQUENCE [LARGE SCALE GENOMIC DNA]</scope>
    <source>
        <strain evidence="3 4">NBC_00156</strain>
    </source>
</reference>
<dbReference type="InterPro" id="IPR050266">
    <property type="entry name" value="AB_hydrolase_sf"/>
</dbReference>
<protein>
    <submittedName>
        <fullName evidence="3">Alpha/beta fold hydrolase</fullName>
    </submittedName>
</protein>
<proteinExistence type="predicted"/>